<protein>
    <submittedName>
        <fullName evidence="2">NERD domain-containing protein</fullName>
    </submittedName>
</protein>
<sequence length="359" mass="41904">MAQIHGQIESLKKLKHELNSHGIGRFNSIKEIDAFLVNFQHEKEAIIIAERERLLNEAKDLILTIKENINKCEVIKSKKITEIEVEIDTIRINIQNLTERVKIGFFHKIIYGYKLKKQKKLLAYYNSNMPVIISNATKNIQRIIENDDNRLKFINDNNEQIINERSLPGIQNLYNVKKTIEDLYPLVAGAIGENLVVKEIEKLPNDYILLNDFSMKFSPPIYNRHTNDRIFSIQIDHLLISKSGIYILETKNWSKKSIESLDLRSPVEQITRTSYALFLLVNDAKIKLTEHHWGDKQIPIRNIIVMINEKPKEDFKYVKVKSLKELNNYLTYFEPVFTETEVNRIANYLIKNGSLPLTV</sequence>
<dbReference type="PROSITE" id="PS50965">
    <property type="entry name" value="NERD"/>
    <property type="match status" value="1"/>
</dbReference>
<name>A0A9J6ZMM9_9BACT</name>
<dbReference type="AlphaFoldDB" id="A0A9J6ZMM9"/>
<evidence type="ECO:0000313" key="2">
    <source>
        <dbReference type="EMBL" id="URW78782.1"/>
    </source>
</evidence>
<accession>A0A9J6ZMM9</accession>
<dbReference type="EMBL" id="CP098400">
    <property type="protein sequence ID" value="URW78782.1"/>
    <property type="molecule type" value="Genomic_DNA"/>
</dbReference>
<evidence type="ECO:0000259" key="1">
    <source>
        <dbReference type="PROSITE" id="PS50965"/>
    </source>
</evidence>
<evidence type="ECO:0000313" key="3">
    <source>
        <dbReference type="Proteomes" id="UP001056426"/>
    </source>
</evidence>
<reference evidence="2" key="1">
    <citation type="submission" date="2022-05" db="EMBL/GenBank/DDBJ databases">
        <authorList>
            <person name="Sun X."/>
        </authorList>
    </citation>
    <scope>NUCLEOTIDE SEQUENCE</scope>
    <source>
        <strain evidence="2">Ai-910</strain>
    </source>
</reference>
<dbReference type="RefSeq" id="WP_250722176.1">
    <property type="nucleotide sequence ID" value="NZ_CP098400.1"/>
</dbReference>
<feature type="domain" description="NERD" evidence="1">
    <location>
        <begin position="188"/>
        <end position="300"/>
    </location>
</feature>
<gene>
    <name evidence="2" type="ORF">M9189_07890</name>
</gene>
<reference evidence="2" key="2">
    <citation type="submission" date="2022-06" db="EMBL/GenBank/DDBJ databases">
        <title>Xiashengella guii gen. nov. sp. nov., a bacterium isolated form anaerobic digestion tank.</title>
        <authorList>
            <person name="Huang H."/>
        </authorList>
    </citation>
    <scope>NUCLEOTIDE SEQUENCE</scope>
    <source>
        <strain evidence="2">Ai-910</strain>
    </source>
</reference>
<dbReference type="InterPro" id="IPR011528">
    <property type="entry name" value="NERD"/>
</dbReference>
<dbReference type="KEGG" id="alkq:M9189_07890"/>
<proteinExistence type="predicted"/>
<organism evidence="2 3">
    <name type="scientific">Xiashengella succiniciproducens</name>
    <dbReference type="NCBI Taxonomy" id="2949635"/>
    <lineage>
        <taxon>Bacteria</taxon>
        <taxon>Pseudomonadati</taxon>
        <taxon>Bacteroidota</taxon>
        <taxon>Bacteroidia</taxon>
        <taxon>Marinilabiliales</taxon>
        <taxon>Marinilabiliaceae</taxon>
        <taxon>Xiashengella</taxon>
    </lineage>
</organism>
<dbReference type="Pfam" id="PF08378">
    <property type="entry name" value="NERD"/>
    <property type="match status" value="1"/>
</dbReference>
<dbReference type="Proteomes" id="UP001056426">
    <property type="component" value="Chromosome"/>
</dbReference>
<keyword evidence="3" id="KW-1185">Reference proteome</keyword>